<keyword evidence="10" id="KW-1185">Reference proteome</keyword>
<feature type="domain" description="Helicase ATP-binding" evidence="7">
    <location>
        <begin position="27"/>
        <end position="197"/>
    </location>
</feature>
<dbReference type="PANTHER" id="PTHR47958">
    <property type="entry name" value="ATP-DEPENDENT RNA HELICASE DBP3"/>
    <property type="match status" value="1"/>
</dbReference>
<evidence type="ECO:0000256" key="6">
    <source>
        <dbReference type="SAM" id="Phobius"/>
    </source>
</evidence>
<dbReference type="EMBL" id="JANBOH010000224">
    <property type="protein sequence ID" value="KAJ1643750.1"/>
    <property type="molecule type" value="Genomic_DNA"/>
</dbReference>
<dbReference type="Gene3D" id="3.40.50.300">
    <property type="entry name" value="P-loop containing nucleotide triphosphate hydrolases"/>
    <property type="match status" value="2"/>
</dbReference>
<dbReference type="SUPFAM" id="SSF52540">
    <property type="entry name" value="P-loop containing nucleoside triphosphate hydrolases"/>
    <property type="match status" value="1"/>
</dbReference>
<dbReference type="GO" id="GO:0003724">
    <property type="term" value="F:RNA helicase activity"/>
    <property type="evidence" value="ECO:0007669"/>
    <property type="project" value="UniProtKB-EC"/>
</dbReference>
<protein>
    <recommendedName>
        <fullName evidence="1">RNA helicase</fullName>
        <ecNumber evidence="1">3.6.4.13</ecNumber>
    </recommendedName>
</protein>
<dbReference type="Pfam" id="PF00270">
    <property type="entry name" value="DEAD"/>
    <property type="match status" value="1"/>
</dbReference>
<keyword evidence="5" id="KW-0067">ATP-binding</keyword>
<proteinExistence type="predicted"/>
<evidence type="ECO:0000256" key="2">
    <source>
        <dbReference type="ARBA" id="ARBA00022741"/>
    </source>
</evidence>
<organism evidence="9 10">
    <name type="scientific">Coemansia asiatica</name>
    <dbReference type="NCBI Taxonomy" id="1052880"/>
    <lineage>
        <taxon>Eukaryota</taxon>
        <taxon>Fungi</taxon>
        <taxon>Fungi incertae sedis</taxon>
        <taxon>Zoopagomycota</taxon>
        <taxon>Kickxellomycotina</taxon>
        <taxon>Kickxellomycetes</taxon>
        <taxon>Kickxellales</taxon>
        <taxon>Kickxellaceae</taxon>
        <taxon>Coemansia</taxon>
    </lineage>
</organism>
<dbReference type="SMART" id="SM00487">
    <property type="entry name" value="DEXDc"/>
    <property type="match status" value="1"/>
</dbReference>
<evidence type="ECO:0000256" key="5">
    <source>
        <dbReference type="ARBA" id="ARBA00022840"/>
    </source>
</evidence>
<gene>
    <name evidence="9" type="primary">TIF1</name>
    <name evidence="9" type="ORF">LPJ64_004507</name>
</gene>
<dbReference type="PROSITE" id="PS51192">
    <property type="entry name" value="HELICASE_ATP_BIND_1"/>
    <property type="match status" value="1"/>
</dbReference>
<name>A0A9W7XI57_9FUNG</name>
<dbReference type="InterPro" id="IPR027417">
    <property type="entry name" value="P-loop_NTPase"/>
</dbReference>
<dbReference type="GO" id="GO:0003676">
    <property type="term" value="F:nucleic acid binding"/>
    <property type="evidence" value="ECO:0007669"/>
    <property type="project" value="InterPro"/>
</dbReference>
<keyword evidence="2" id="KW-0547">Nucleotide-binding</keyword>
<evidence type="ECO:0000256" key="4">
    <source>
        <dbReference type="ARBA" id="ARBA00022806"/>
    </source>
</evidence>
<evidence type="ECO:0000313" key="10">
    <source>
        <dbReference type="Proteomes" id="UP001145021"/>
    </source>
</evidence>
<evidence type="ECO:0000256" key="1">
    <source>
        <dbReference type="ARBA" id="ARBA00012552"/>
    </source>
</evidence>
<dbReference type="InterPro" id="IPR001650">
    <property type="entry name" value="Helicase_C-like"/>
</dbReference>
<feature type="transmembrane region" description="Helical" evidence="6">
    <location>
        <begin position="316"/>
        <end position="335"/>
    </location>
</feature>
<accession>A0A9W7XI57</accession>
<keyword evidence="9" id="KW-0648">Protein biosynthesis</keyword>
<dbReference type="EC" id="3.6.4.13" evidence="1"/>
<dbReference type="InterPro" id="IPR014001">
    <property type="entry name" value="Helicase_ATP-bd"/>
</dbReference>
<feature type="domain" description="Helicase C-terminal" evidence="8">
    <location>
        <begin position="201"/>
        <end position="365"/>
    </location>
</feature>
<dbReference type="GO" id="GO:0005524">
    <property type="term" value="F:ATP binding"/>
    <property type="evidence" value="ECO:0007669"/>
    <property type="project" value="UniProtKB-KW"/>
</dbReference>
<keyword evidence="6" id="KW-0812">Transmembrane</keyword>
<evidence type="ECO:0000259" key="7">
    <source>
        <dbReference type="PROSITE" id="PS51192"/>
    </source>
</evidence>
<evidence type="ECO:0000259" key="8">
    <source>
        <dbReference type="PROSITE" id="PS51194"/>
    </source>
</evidence>
<evidence type="ECO:0000256" key="3">
    <source>
        <dbReference type="ARBA" id="ARBA00022801"/>
    </source>
</evidence>
<dbReference type="Pfam" id="PF00271">
    <property type="entry name" value="Helicase_C"/>
    <property type="match status" value="1"/>
</dbReference>
<dbReference type="AlphaFoldDB" id="A0A9W7XI57"/>
<keyword evidence="6" id="KW-1133">Transmembrane helix</keyword>
<dbReference type="GO" id="GO:0016787">
    <property type="term" value="F:hydrolase activity"/>
    <property type="evidence" value="ECO:0007669"/>
    <property type="project" value="UniProtKB-KW"/>
</dbReference>
<dbReference type="InterPro" id="IPR011545">
    <property type="entry name" value="DEAD/DEAH_box_helicase_dom"/>
</dbReference>
<sequence length="365" mass="41142">MKLSENMLHGIYTYGLEKPTTIQQCAIVPILSNYNVIMEVLSDSSRLTAFAIPVLQRINPIIIKPQALVLAPNCELVYQIKEIMSFLGKFLNFKVHICTDGTPLASDKKAFKDGVHVVLGTPGHVFSLIKYDIFHTDSVKLFVLDEANKMILKGFENQIQKVFVRLPTKVQSMLLSATLHPDVLEVITKFMCNPIRIQTKDIKQLYIEFESENNKLMALGDLLKPIRIMQTITFCDTSTNVDFLADKLRDLGFTVTAIHDEIEQSQRDTDMNEFHSGSSRIMIATDDFSCGSIDVQHVSLVINYNFPTCITRTTSIVSVIVVVSVVRVFIVINLVTVKEMPSLRAIEQFYSTQIDKFPGDIKSVI</sequence>
<dbReference type="CDD" id="cd18787">
    <property type="entry name" value="SF2_C_DEAD"/>
    <property type="match status" value="1"/>
</dbReference>
<keyword evidence="6" id="KW-0472">Membrane</keyword>
<keyword evidence="4" id="KW-0347">Helicase</keyword>
<dbReference type="GO" id="GO:0003743">
    <property type="term" value="F:translation initiation factor activity"/>
    <property type="evidence" value="ECO:0007669"/>
    <property type="project" value="UniProtKB-KW"/>
</dbReference>
<keyword evidence="3" id="KW-0378">Hydrolase</keyword>
<reference evidence="9" key="1">
    <citation type="submission" date="2022-07" db="EMBL/GenBank/DDBJ databases">
        <title>Phylogenomic reconstructions and comparative analyses of Kickxellomycotina fungi.</title>
        <authorList>
            <person name="Reynolds N.K."/>
            <person name="Stajich J.E."/>
            <person name="Barry K."/>
            <person name="Grigoriev I.V."/>
            <person name="Crous P."/>
            <person name="Smith M.E."/>
        </authorList>
    </citation>
    <scope>NUCLEOTIDE SEQUENCE</scope>
    <source>
        <strain evidence="9">NBRC 105413</strain>
    </source>
</reference>
<dbReference type="Proteomes" id="UP001145021">
    <property type="component" value="Unassembled WGS sequence"/>
</dbReference>
<evidence type="ECO:0000313" key="9">
    <source>
        <dbReference type="EMBL" id="KAJ1643750.1"/>
    </source>
</evidence>
<dbReference type="PROSITE" id="PS51194">
    <property type="entry name" value="HELICASE_CTER"/>
    <property type="match status" value="1"/>
</dbReference>
<keyword evidence="9" id="KW-0396">Initiation factor</keyword>
<comment type="caution">
    <text evidence="9">The sequence shown here is derived from an EMBL/GenBank/DDBJ whole genome shotgun (WGS) entry which is preliminary data.</text>
</comment>